<reference evidence="2 3" key="1">
    <citation type="journal article" date="2014" name="Genome Announc.">
        <title>Draft genome sequences of the altered schaedler flora, a defined bacterial community from gnotobiotic mice.</title>
        <authorList>
            <person name="Wannemuehler M.J."/>
            <person name="Overstreet A.M."/>
            <person name="Ward D.V."/>
            <person name="Phillips G.J."/>
        </authorList>
    </citation>
    <scope>NUCLEOTIDE SEQUENCE [LARGE SCALE GENOMIC DNA]</scope>
    <source>
        <strain evidence="2 3">ASF492</strain>
    </source>
</reference>
<feature type="transmembrane region" description="Helical" evidence="1">
    <location>
        <begin position="358"/>
        <end position="377"/>
    </location>
</feature>
<gene>
    <name evidence="2" type="ORF">C823_02238</name>
</gene>
<dbReference type="OrthoDB" id="1706490at2"/>
<comment type="caution">
    <text evidence="2">The sequence shown here is derived from an EMBL/GenBank/DDBJ whole genome shotgun (WGS) entry which is preliminary data.</text>
</comment>
<keyword evidence="1" id="KW-0812">Transmembrane</keyword>
<feature type="transmembrane region" description="Helical" evidence="1">
    <location>
        <begin position="167"/>
        <end position="193"/>
    </location>
</feature>
<evidence type="ECO:0000313" key="2">
    <source>
        <dbReference type="EMBL" id="EMZ27569.1"/>
    </source>
</evidence>
<dbReference type="STRING" id="1235802.C823_02238"/>
<feature type="transmembrane region" description="Helical" evidence="1">
    <location>
        <begin position="326"/>
        <end position="346"/>
    </location>
</feature>
<dbReference type="HOGENOM" id="CLU_027260_0_0_9"/>
<proteinExistence type="predicted"/>
<dbReference type="PATRIC" id="fig|1235802.3.peg.2375"/>
<sequence>MKSKISLFNKAVFRHNLTGGWGLWTAITLFYLLSLPVGVYGVLSDVTQYSNSTGTKLSLQIQEMMISGVWGPMGLFVEVFAFAALFCAMYVFSYLFTGRNSNMMHTFPVSRISLFVTNYVTGLLFLLVPMTLSALLALATGALHGAVSSKVVLSYLIWIAAAAVENIFFFSMAVCVLMFVGNIFAVPVIYLILNFLYDGCILLMETMMSIVCYGLQSYVLSSSRIGVLTPMVYLARNVKINGSTAVYEQFEDAFQNMNVLPGYFAAAVLFTCIAIAVYEKKHLETAGDVITVNWLKPIFRWGAAICTSAQIALLISSMFYTKSFSFILGIVITSGLLIFFIVQMLLERSVHIFTKRKIRESIVYTVAVCTCYAGLYLDVAGLEKKIPPMEEIQAVKIQGNLNLIAYEQEEIAFIRDIHSQIVRSKSQLKKQAANHYRISEYATVEYLLKDGSTFERAYQIPESEEAEPILNQIHDYSQKTDVMLRQYFGIHYPEVVVYGGVWQTFENDGSANEVRISEEDAKQLYEAFVSDIKNRKPEKRIKAGEEETAEADTVAAEEVGYLKLDVRDEAGYIRVYDHIGLLNMPAADLRKDGEAEITVESENNACVIEKLRELGYLANPSGSQTKDRG</sequence>
<dbReference type="AlphaFoldDB" id="N2AST2"/>
<protein>
    <submittedName>
        <fullName evidence="2">Uncharacterized protein</fullName>
    </submittedName>
</protein>
<organism evidence="2 3">
    <name type="scientific">Eubacterium plexicaudatum ASF492</name>
    <dbReference type="NCBI Taxonomy" id="1235802"/>
    <lineage>
        <taxon>Bacteria</taxon>
        <taxon>Bacillati</taxon>
        <taxon>Bacillota</taxon>
        <taxon>Clostridia</taxon>
        <taxon>Eubacteriales</taxon>
        <taxon>Eubacteriaceae</taxon>
        <taxon>Eubacterium</taxon>
    </lineage>
</organism>
<feature type="transmembrane region" description="Helical" evidence="1">
    <location>
        <begin position="21"/>
        <end position="43"/>
    </location>
</feature>
<feature type="transmembrane region" description="Helical" evidence="1">
    <location>
        <begin position="260"/>
        <end position="278"/>
    </location>
</feature>
<keyword evidence="1" id="KW-1133">Transmembrane helix</keyword>
<keyword evidence="3" id="KW-1185">Reference proteome</keyword>
<accession>N2AST2</accession>
<dbReference type="eggNOG" id="COG1277">
    <property type="taxonomic scope" value="Bacteria"/>
</dbReference>
<feature type="transmembrane region" description="Helical" evidence="1">
    <location>
        <begin position="298"/>
        <end position="320"/>
    </location>
</feature>
<keyword evidence="1" id="KW-0472">Membrane</keyword>
<evidence type="ECO:0000256" key="1">
    <source>
        <dbReference type="SAM" id="Phobius"/>
    </source>
</evidence>
<name>N2AST2_9FIRM</name>
<dbReference type="EMBL" id="AQFT01000068">
    <property type="protein sequence ID" value="EMZ27569.1"/>
    <property type="molecule type" value="Genomic_DNA"/>
</dbReference>
<evidence type="ECO:0000313" key="3">
    <source>
        <dbReference type="Proteomes" id="UP000012589"/>
    </source>
</evidence>
<feature type="transmembrane region" description="Helical" evidence="1">
    <location>
        <begin position="116"/>
        <end position="147"/>
    </location>
</feature>
<dbReference type="Proteomes" id="UP000012589">
    <property type="component" value="Unassembled WGS sequence"/>
</dbReference>
<feature type="transmembrane region" description="Helical" evidence="1">
    <location>
        <begin position="73"/>
        <end position="96"/>
    </location>
</feature>